<evidence type="ECO:0000256" key="1">
    <source>
        <dbReference type="ARBA" id="ARBA00004167"/>
    </source>
</evidence>
<evidence type="ECO:0000256" key="3">
    <source>
        <dbReference type="ARBA" id="ARBA00022553"/>
    </source>
</evidence>
<evidence type="ECO:0000256" key="4">
    <source>
        <dbReference type="ARBA" id="ARBA00022679"/>
    </source>
</evidence>
<dbReference type="CDD" id="cd23509">
    <property type="entry name" value="Gnk2-like"/>
    <property type="match status" value="2"/>
</dbReference>
<dbReference type="InterPro" id="IPR011009">
    <property type="entry name" value="Kinase-like_dom_sf"/>
</dbReference>
<dbReference type="SUPFAM" id="SSF56112">
    <property type="entry name" value="Protein kinase-like (PK-like)"/>
    <property type="match status" value="1"/>
</dbReference>
<dbReference type="InterPro" id="IPR038408">
    <property type="entry name" value="GNK2_sf"/>
</dbReference>
<feature type="transmembrane region" description="Helical" evidence="18">
    <location>
        <begin position="276"/>
        <end position="296"/>
    </location>
</feature>
<dbReference type="GO" id="GO:0004674">
    <property type="term" value="F:protein serine/threonine kinase activity"/>
    <property type="evidence" value="ECO:0007669"/>
    <property type="project" value="UniProtKB-KW"/>
</dbReference>
<feature type="signal peptide" evidence="19">
    <location>
        <begin position="1"/>
        <end position="29"/>
    </location>
</feature>
<evidence type="ECO:0000256" key="12">
    <source>
        <dbReference type="ARBA" id="ARBA00023136"/>
    </source>
</evidence>
<keyword evidence="10 17" id="KW-0067">ATP-binding</keyword>
<dbReference type="InterPro" id="IPR001245">
    <property type="entry name" value="Ser-Thr/Tyr_kinase_cat_dom"/>
</dbReference>
<evidence type="ECO:0000256" key="10">
    <source>
        <dbReference type="ARBA" id="ARBA00022840"/>
    </source>
</evidence>
<dbReference type="PROSITE" id="PS00107">
    <property type="entry name" value="PROTEIN_KINASE_ATP"/>
    <property type="match status" value="1"/>
</dbReference>
<evidence type="ECO:0000256" key="7">
    <source>
        <dbReference type="ARBA" id="ARBA00022737"/>
    </source>
</evidence>
<dbReference type="GO" id="GO:0005524">
    <property type="term" value="F:ATP binding"/>
    <property type="evidence" value="ECO:0007669"/>
    <property type="project" value="UniProtKB-UniRule"/>
</dbReference>
<evidence type="ECO:0000259" key="20">
    <source>
        <dbReference type="PROSITE" id="PS50011"/>
    </source>
</evidence>
<dbReference type="PROSITE" id="PS50011">
    <property type="entry name" value="PROTEIN_KINASE_DOM"/>
    <property type="match status" value="1"/>
</dbReference>
<accession>A0A6J5TSI7</accession>
<comment type="catalytic activity">
    <reaction evidence="15">
        <text>L-seryl-[protein] + ATP = O-phospho-L-seryl-[protein] + ADP + H(+)</text>
        <dbReference type="Rhea" id="RHEA:17989"/>
        <dbReference type="Rhea" id="RHEA-COMP:9863"/>
        <dbReference type="Rhea" id="RHEA-COMP:11604"/>
        <dbReference type="ChEBI" id="CHEBI:15378"/>
        <dbReference type="ChEBI" id="CHEBI:29999"/>
        <dbReference type="ChEBI" id="CHEBI:30616"/>
        <dbReference type="ChEBI" id="CHEBI:83421"/>
        <dbReference type="ChEBI" id="CHEBI:456216"/>
    </reaction>
</comment>
<evidence type="ECO:0000256" key="16">
    <source>
        <dbReference type="ARBA" id="ARBA00047951"/>
    </source>
</evidence>
<protein>
    <submittedName>
        <fullName evidence="22">Uncharacterized protein</fullName>
    </submittedName>
</protein>
<proteinExistence type="predicted"/>
<dbReference type="Pfam" id="PF07714">
    <property type="entry name" value="PK_Tyr_Ser-Thr"/>
    <property type="match status" value="1"/>
</dbReference>
<keyword evidence="6 19" id="KW-0732">Signal</keyword>
<feature type="chain" id="PRO_5026757482" evidence="19">
    <location>
        <begin position="30"/>
        <end position="632"/>
    </location>
</feature>
<feature type="domain" description="Protein kinase" evidence="20">
    <location>
        <begin position="335"/>
        <end position="610"/>
    </location>
</feature>
<keyword evidence="2" id="KW-0723">Serine/threonine-protein kinase</keyword>
<evidence type="ECO:0000259" key="21">
    <source>
        <dbReference type="PROSITE" id="PS51473"/>
    </source>
</evidence>
<comment type="catalytic activity">
    <reaction evidence="16">
        <text>L-threonyl-[protein] + ATP = O-phospho-L-threonyl-[protein] + ADP + H(+)</text>
        <dbReference type="Rhea" id="RHEA:46608"/>
        <dbReference type="Rhea" id="RHEA-COMP:11060"/>
        <dbReference type="Rhea" id="RHEA-COMP:11605"/>
        <dbReference type="ChEBI" id="CHEBI:15378"/>
        <dbReference type="ChEBI" id="CHEBI:30013"/>
        <dbReference type="ChEBI" id="CHEBI:30616"/>
        <dbReference type="ChEBI" id="CHEBI:61977"/>
        <dbReference type="ChEBI" id="CHEBI:456216"/>
    </reaction>
</comment>
<keyword evidence="9" id="KW-0418">Kinase</keyword>
<dbReference type="InterPro" id="IPR000719">
    <property type="entry name" value="Prot_kinase_dom"/>
</dbReference>
<keyword evidence="13" id="KW-0675">Receptor</keyword>
<dbReference type="Gene3D" id="3.30.200.20">
    <property type="entry name" value="Phosphorylase Kinase, domain 1"/>
    <property type="match status" value="1"/>
</dbReference>
<evidence type="ECO:0000256" key="9">
    <source>
        <dbReference type="ARBA" id="ARBA00022777"/>
    </source>
</evidence>
<evidence type="ECO:0000256" key="14">
    <source>
        <dbReference type="ARBA" id="ARBA00023180"/>
    </source>
</evidence>
<keyword evidence="7" id="KW-0677">Repeat</keyword>
<evidence type="ECO:0000256" key="11">
    <source>
        <dbReference type="ARBA" id="ARBA00022989"/>
    </source>
</evidence>
<keyword evidence="12 18" id="KW-0472">Membrane</keyword>
<keyword evidence="3" id="KW-0597">Phosphoprotein</keyword>
<dbReference type="CDD" id="cd14066">
    <property type="entry name" value="STKc_IRAK"/>
    <property type="match status" value="1"/>
</dbReference>
<dbReference type="InterPro" id="IPR002902">
    <property type="entry name" value="GNK2"/>
</dbReference>
<evidence type="ECO:0000256" key="15">
    <source>
        <dbReference type="ARBA" id="ARBA00047558"/>
    </source>
</evidence>
<dbReference type="PANTHER" id="PTHR27002:SF1104">
    <property type="entry name" value="CYSTEINE-RICH RECEPTOR-LIKE PROTEIN KINASE 27-RELATED"/>
    <property type="match status" value="1"/>
</dbReference>
<keyword evidence="14" id="KW-0325">Glycoprotein</keyword>
<dbReference type="FunFam" id="1.10.510.10:FF:000129">
    <property type="entry name" value="cysteine-rich receptor-like protein kinase 10"/>
    <property type="match status" value="1"/>
</dbReference>
<dbReference type="Gene3D" id="3.30.430.20">
    <property type="entry name" value="Gnk2 domain, C-X8-C-X2-C motif"/>
    <property type="match status" value="2"/>
</dbReference>
<dbReference type="GO" id="GO:0005886">
    <property type="term" value="C:plasma membrane"/>
    <property type="evidence" value="ECO:0007669"/>
    <property type="project" value="TreeGrafter"/>
</dbReference>
<evidence type="ECO:0000256" key="5">
    <source>
        <dbReference type="ARBA" id="ARBA00022692"/>
    </source>
</evidence>
<gene>
    <name evidence="22" type="ORF">CURHAP_LOCUS9012</name>
</gene>
<comment type="subcellular location">
    <subcellularLocation>
        <location evidence="1">Membrane</location>
        <topology evidence="1">Single-pass membrane protein</topology>
    </subcellularLocation>
</comment>
<dbReference type="Pfam" id="PF01657">
    <property type="entry name" value="Stress-antifung"/>
    <property type="match status" value="2"/>
</dbReference>
<dbReference type="Proteomes" id="UP000507222">
    <property type="component" value="Unassembled WGS sequence"/>
</dbReference>
<dbReference type="Gene3D" id="1.10.510.10">
    <property type="entry name" value="Transferase(Phosphotransferase) domain 1"/>
    <property type="match status" value="1"/>
</dbReference>
<evidence type="ECO:0000256" key="17">
    <source>
        <dbReference type="PROSITE-ProRule" id="PRU10141"/>
    </source>
</evidence>
<keyword evidence="4" id="KW-0808">Transferase</keyword>
<dbReference type="AlphaFoldDB" id="A0A6J5TSI7"/>
<feature type="domain" description="Gnk2-homologous" evidence="21">
    <location>
        <begin position="143"/>
        <end position="254"/>
    </location>
</feature>
<dbReference type="GO" id="GO:0006979">
    <property type="term" value="P:response to oxidative stress"/>
    <property type="evidence" value="ECO:0007669"/>
    <property type="project" value="UniProtKB-ARBA"/>
</dbReference>
<evidence type="ECO:0000256" key="8">
    <source>
        <dbReference type="ARBA" id="ARBA00022741"/>
    </source>
</evidence>
<sequence>MVSSSSHSLLSLITLLIITINLNTQLIFAQPRYLSKFCFPNEGNYTTNSTYRTNLNSLLSTSLLSNGNGHGFYSSSSSQNDVERVYAIGLCRGDINPDACGSCLSNSTISIAQACPNQKVAVLWRDVCMLRYSNRSIRGFMEAGPIFYTTSSGNVSSSDVGGFNRQLMTLLERLRGEAAAGGDLVKFAVGNVSKNNVISQTIYGLAQCTPDLTESDCNNCLVSIAGDIPQCCYGKLGGRLGTPSCSLRFDVYKFFNDTTADTTITRGKKSTMSARTVILIVVPSVFGMVLTISTWIHAMLRETGEEVLGEEADEIRSAEALQFDFASIRVATNNFSEENKLGWGGFGDVYRGTLLNGEDIAVKRLSTDSALGDLEFKNEVLLVARLQHRNLVRLLGFCLEGNERLLVYEFVPNASLDQFIFDPIKCANLDWESRYKIIVGIGRGLPYLHEDSCLRIIHCDLKVSNILLDAEMNAKISDFGMTKLFMLDQRQGETNRVVGTYGYMAPEYVMRGYFYDKSDVYCFGVLVLEIISGQKICSSRHEENEDLLSYAWKNWKEGTASNIIDPTLRTGSRSDEIMRCIQIGLLCVQQTIAERPTMASVILMLTSSSLSLPEPSQPPLFMIELEMSGVVG</sequence>
<dbReference type="PANTHER" id="PTHR27002">
    <property type="entry name" value="RECEPTOR-LIKE SERINE/THREONINE-PROTEIN KINASE SD1-8"/>
    <property type="match status" value="1"/>
</dbReference>
<reference evidence="22 23" key="1">
    <citation type="submission" date="2020-05" db="EMBL/GenBank/DDBJ databases">
        <authorList>
            <person name="Campoy J."/>
            <person name="Schneeberger K."/>
            <person name="Spophaly S."/>
        </authorList>
    </citation>
    <scope>NUCLEOTIDE SEQUENCE [LARGE SCALE GENOMIC DNA]</scope>
    <source>
        <strain evidence="22">PruArmRojPasFocal</strain>
    </source>
</reference>
<dbReference type="PROSITE" id="PS51473">
    <property type="entry name" value="GNK2"/>
    <property type="match status" value="2"/>
</dbReference>
<evidence type="ECO:0000256" key="18">
    <source>
        <dbReference type="SAM" id="Phobius"/>
    </source>
</evidence>
<evidence type="ECO:0000256" key="2">
    <source>
        <dbReference type="ARBA" id="ARBA00022527"/>
    </source>
</evidence>
<feature type="domain" description="Gnk2-homologous" evidence="21">
    <location>
        <begin position="33"/>
        <end position="137"/>
    </location>
</feature>
<dbReference type="FunFam" id="3.30.430.20:FF:000003">
    <property type="entry name" value="Cysteine-rich RLK (RECEPTOR-like protein kinase) 10"/>
    <property type="match status" value="1"/>
</dbReference>
<keyword evidence="5 18" id="KW-0812">Transmembrane</keyword>
<dbReference type="FunFam" id="3.30.200.20:FF:000142">
    <property type="entry name" value="Cysteine-rich receptor-like protein kinase 10"/>
    <property type="match status" value="1"/>
</dbReference>
<feature type="binding site" evidence="17">
    <location>
        <position position="363"/>
    </location>
    <ligand>
        <name>ATP</name>
        <dbReference type="ChEBI" id="CHEBI:30616"/>
    </ligand>
</feature>
<evidence type="ECO:0000313" key="23">
    <source>
        <dbReference type="Proteomes" id="UP000507222"/>
    </source>
</evidence>
<evidence type="ECO:0000313" key="22">
    <source>
        <dbReference type="EMBL" id="CAB4266662.1"/>
    </source>
</evidence>
<evidence type="ECO:0000256" key="19">
    <source>
        <dbReference type="SAM" id="SignalP"/>
    </source>
</evidence>
<dbReference type="EMBL" id="CAEKDK010000001">
    <property type="protein sequence ID" value="CAB4266662.1"/>
    <property type="molecule type" value="Genomic_DNA"/>
</dbReference>
<keyword evidence="11 18" id="KW-1133">Transmembrane helix</keyword>
<organism evidence="22 23">
    <name type="scientific">Prunus armeniaca</name>
    <name type="common">Apricot</name>
    <name type="synonym">Armeniaca vulgaris</name>
    <dbReference type="NCBI Taxonomy" id="36596"/>
    <lineage>
        <taxon>Eukaryota</taxon>
        <taxon>Viridiplantae</taxon>
        <taxon>Streptophyta</taxon>
        <taxon>Embryophyta</taxon>
        <taxon>Tracheophyta</taxon>
        <taxon>Spermatophyta</taxon>
        <taxon>Magnoliopsida</taxon>
        <taxon>eudicotyledons</taxon>
        <taxon>Gunneridae</taxon>
        <taxon>Pentapetalae</taxon>
        <taxon>rosids</taxon>
        <taxon>fabids</taxon>
        <taxon>Rosales</taxon>
        <taxon>Rosaceae</taxon>
        <taxon>Amygdaloideae</taxon>
        <taxon>Amygdaleae</taxon>
        <taxon>Prunus</taxon>
    </lineage>
</organism>
<evidence type="ECO:0000256" key="6">
    <source>
        <dbReference type="ARBA" id="ARBA00022729"/>
    </source>
</evidence>
<dbReference type="PROSITE" id="PS00108">
    <property type="entry name" value="PROTEIN_KINASE_ST"/>
    <property type="match status" value="1"/>
</dbReference>
<keyword evidence="8 17" id="KW-0547">Nucleotide-binding</keyword>
<dbReference type="InterPro" id="IPR008271">
    <property type="entry name" value="Ser/Thr_kinase_AS"/>
</dbReference>
<dbReference type="FunFam" id="3.30.430.20:FF:000002">
    <property type="entry name" value="Cysteine-rich receptor-like protein kinase 10"/>
    <property type="match status" value="1"/>
</dbReference>
<evidence type="ECO:0000256" key="13">
    <source>
        <dbReference type="ARBA" id="ARBA00023170"/>
    </source>
</evidence>
<dbReference type="InterPro" id="IPR017441">
    <property type="entry name" value="Protein_kinase_ATP_BS"/>
</dbReference>
<name>A0A6J5TSI7_PRUAR</name>
<dbReference type="SMART" id="SM00220">
    <property type="entry name" value="S_TKc"/>
    <property type="match status" value="1"/>
</dbReference>